<reference evidence="2" key="1">
    <citation type="journal article" date="2017" name="Nat. Ecol. Evol.">
        <title>Genome expansion and lineage-specific genetic innovations in the forest pathogenic fungi Armillaria.</title>
        <authorList>
            <person name="Sipos G."/>
            <person name="Prasanna A.N."/>
            <person name="Walter M.C."/>
            <person name="O'Connor E."/>
            <person name="Balint B."/>
            <person name="Krizsan K."/>
            <person name="Kiss B."/>
            <person name="Hess J."/>
            <person name="Varga T."/>
            <person name="Slot J."/>
            <person name="Riley R."/>
            <person name="Boka B."/>
            <person name="Rigling D."/>
            <person name="Barry K."/>
            <person name="Lee J."/>
            <person name="Mihaltcheva S."/>
            <person name="LaButti K."/>
            <person name="Lipzen A."/>
            <person name="Waldron R."/>
            <person name="Moloney N.M."/>
            <person name="Sperisen C."/>
            <person name="Kredics L."/>
            <person name="Vagvoelgyi C."/>
            <person name="Patrignani A."/>
            <person name="Fitzpatrick D."/>
            <person name="Nagy I."/>
            <person name="Doyle S."/>
            <person name="Anderson J.B."/>
            <person name="Grigoriev I.V."/>
            <person name="Gueldener U."/>
            <person name="Muensterkoetter M."/>
            <person name="Nagy L.G."/>
        </authorList>
    </citation>
    <scope>NUCLEOTIDE SEQUENCE [LARGE SCALE GENOMIC DNA]</scope>
    <source>
        <strain evidence="2">Ar21-2</strain>
    </source>
</reference>
<keyword evidence="2" id="KW-1185">Reference proteome</keyword>
<accession>A0A2H3CW33</accession>
<gene>
    <name evidence="1" type="ORF">ARMGADRAFT_1091744</name>
</gene>
<evidence type="ECO:0000313" key="1">
    <source>
        <dbReference type="EMBL" id="PBK80997.1"/>
    </source>
</evidence>
<dbReference type="EMBL" id="KZ293737">
    <property type="protein sequence ID" value="PBK80997.1"/>
    <property type="molecule type" value="Genomic_DNA"/>
</dbReference>
<organism evidence="1 2">
    <name type="scientific">Armillaria gallica</name>
    <name type="common">Bulbous honey fungus</name>
    <name type="synonym">Armillaria bulbosa</name>
    <dbReference type="NCBI Taxonomy" id="47427"/>
    <lineage>
        <taxon>Eukaryota</taxon>
        <taxon>Fungi</taxon>
        <taxon>Dikarya</taxon>
        <taxon>Basidiomycota</taxon>
        <taxon>Agaricomycotina</taxon>
        <taxon>Agaricomycetes</taxon>
        <taxon>Agaricomycetidae</taxon>
        <taxon>Agaricales</taxon>
        <taxon>Marasmiineae</taxon>
        <taxon>Physalacriaceae</taxon>
        <taxon>Armillaria</taxon>
    </lineage>
</organism>
<dbReference type="AlphaFoldDB" id="A0A2H3CW33"/>
<dbReference type="Proteomes" id="UP000217790">
    <property type="component" value="Unassembled WGS sequence"/>
</dbReference>
<dbReference type="InParanoid" id="A0A2H3CW33"/>
<sequence length="161" mass="18755">MIMEENSNTVRRSPDPTQCQISTVPLPPYNENPTLPPQPHIANQATVIPRDICFSFCNAPSRPTQEHCAYMHRLMDLAIQSFNVIIHQAYAGNYHHLSPQEIQGQIWNMQVTLDIMGDVANYSEWLQRDNNWARMGWTEEDRAEGHQRFHRGRRFAYTTFV</sequence>
<evidence type="ECO:0000313" key="2">
    <source>
        <dbReference type="Proteomes" id="UP000217790"/>
    </source>
</evidence>
<protein>
    <submittedName>
        <fullName evidence="1">Uncharacterized protein</fullName>
    </submittedName>
</protein>
<name>A0A2H3CW33_ARMGA</name>
<proteinExistence type="predicted"/>